<name>A0A151WQM5_9HYME</name>
<evidence type="ECO:0000256" key="1">
    <source>
        <dbReference type="SAM" id="Coils"/>
    </source>
</evidence>
<dbReference type="STRING" id="64791.A0A151WQM5"/>
<proteinExistence type="predicted"/>
<feature type="coiled-coil region" evidence="1">
    <location>
        <begin position="1120"/>
        <end position="1314"/>
    </location>
</feature>
<keyword evidence="4" id="KW-1185">Reference proteome</keyword>
<keyword evidence="1" id="KW-0175">Coiled coil</keyword>
<feature type="coiled-coil region" evidence="1">
    <location>
        <begin position="426"/>
        <end position="474"/>
    </location>
</feature>
<sequence length="1325" mass="154830">MEAGPGLSLFQGSDSIQLNTVTQGFEEDEQQKDKKRLSEEIQNRLDEEFDYLENDDISSINSSHDQDNTRGTDHINTVVNSGLETITPKGQVAVAHLQKEFGVYDRVENLNNYDRVANLNSYDRDVITNHTSDSEIGSGTVQPDFDLYRQTGTPYGNNRFNDSNTIIETPYELAKSSTGYPRKMLPQSTEECTFSENYSCNYETPSNHYNTHMSRKYSNNGINDTYENNVQSNQIHEFGGGDNATLDHMNHCYKTSPNGRPIDSVAYKTSEYNSKEQLEILYMVRMREITRLTEELQQLQLEKEDEKNQTSRRLMLLQAEVDRTNISRNQAQEALVDAKAEIADLQIQMKSLKERNAVLEKTNQNMTEDLNIARGSVMDLQQKIAVLERAQVLQTNDKIQEKFLKQAQEKHAVEMKNMQTQIDVLTDKLNAKVMQLQAQVKMLTQEKEDLHKNVQDLQNKLDLAKNDVAQYDSLLTTTLEDESDSIRQMKLGELYNRSKSKPIDDITNKLKGELRRCIAGQAVKRKEINRLENTLSQKEKELNEALILADTYHQEAAQKASELMNARKRINELEEELKSLLTDEAMKANAKIQKLSHHLNDVKKQCELLRDEKINLEQKLDEALAVNQEKLKKMHQETMEQEEKEAIDEYNKEYLEIHAKAVERVKQEAQIEIVQLTVQLEQTQKELDRVKELYINVCGTKEHLINEHKNEIKMLKNKYAAIESHQKDMEKLENELQTQIKLCNKLTKECEDFKSKIIELEKDLMYERRKKEDHVKKIHSEIERAKEEALHELRNAHPNQEISFLLPDHCSEHLEKINQLEEDCKRLEEKLQIAVQEQKKLSDYQIELDDAKLKIAQMEITQESWKKKYEKIASERKDLLAKISKLDLELLNLKRTAKLEDSDDVKLKISRFQAENDTLKNQCDGLLSERNTCKEKISELETELFNVQKKVSNFEGRLRKNGESTLNSKNELEKELSHYKDSVAQLSRSNSKEGRMNESAALEQRIQQLEHDLRSKDEKLSRLLKDFEKIKEERDQLVAKLRNQAKQFEQFVRSQNKVSAELNLSPRSTGDSTDFQKMKEIMAKEVREEMEQRVAKELRGIGEQNRKELEELQGKYKTTVLELQKQCSEKDKEMETLRKEIREEKMKVDQISQIIGSKVETCNQELQARRLCIEKLNIALKKKENQVEEDRNYMAEIMTKWIAELKESKAKEKEKDEEIQKLKCIEEKLNIELKTLIEKQKYLKNKYRKAKQTANNYKSHAENNREFLLRECKRIEEGYKKAIEEAQQSCLAHDEQYTTKAKKLEQQHAEKMEQMQLTLKYKDKC</sequence>
<feature type="coiled-coil region" evidence="1">
    <location>
        <begin position="282"/>
        <end position="390"/>
    </location>
</feature>
<dbReference type="EMBL" id="KQ982829">
    <property type="protein sequence ID" value="KYQ50107.1"/>
    <property type="molecule type" value="Genomic_DNA"/>
</dbReference>
<feature type="region of interest" description="Disordered" evidence="2">
    <location>
        <begin position="1"/>
        <end position="39"/>
    </location>
</feature>
<evidence type="ECO:0000256" key="2">
    <source>
        <dbReference type="SAM" id="MobiDB-lite"/>
    </source>
</evidence>
<evidence type="ECO:0000313" key="3">
    <source>
        <dbReference type="EMBL" id="KYQ50107.1"/>
    </source>
</evidence>
<feature type="coiled-coil region" evidence="1">
    <location>
        <begin position="521"/>
        <end position="1047"/>
    </location>
</feature>
<evidence type="ECO:0008006" key="5">
    <source>
        <dbReference type="Google" id="ProtNLM"/>
    </source>
</evidence>
<protein>
    <recommendedName>
        <fullName evidence="5">Centrosomal protein of 152 kDa</fullName>
    </recommendedName>
</protein>
<evidence type="ECO:0000313" key="4">
    <source>
        <dbReference type="Proteomes" id="UP000075809"/>
    </source>
</evidence>
<organism evidence="3 4">
    <name type="scientific">Mycetomoellerius zeteki</name>
    <dbReference type="NCBI Taxonomy" id="64791"/>
    <lineage>
        <taxon>Eukaryota</taxon>
        <taxon>Metazoa</taxon>
        <taxon>Ecdysozoa</taxon>
        <taxon>Arthropoda</taxon>
        <taxon>Hexapoda</taxon>
        <taxon>Insecta</taxon>
        <taxon>Pterygota</taxon>
        <taxon>Neoptera</taxon>
        <taxon>Endopterygota</taxon>
        <taxon>Hymenoptera</taxon>
        <taxon>Apocrita</taxon>
        <taxon>Aculeata</taxon>
        <taxon>Formicoidea</taxon>
        <taxon>Formicidae</taxon>
        <taxon>Myrmicinae</taxon>
        <taxon>Mycetomoellerius</taxon>
    </lineage>
</organism>
<dbReference type="Proteomes" id="UP000075809">
    <property type="component" value="Unassembled WGS sequence"/>
</dbReference>
<gene>
    <name evidence="3" type="ORF">ALC60_10800</name>
</gene>
<accession>A0A151WQM5</accession>
<feature type="compositionally biased region" description="Polar residues" evidence="2">
    <location>
        <begin position="10"/>
        <end position="23"/>
    </location>
</feature>
<reference evidence="3 4" key="1">
    <citation type="submission" date="2015-09" db="EMBL/GenBank/DDBJ databases">
        <title>Trachymyrmex zeteki WGS genome.</title>
        <authorList>
            <person name="Nygaard S."/>
            <person name="Hu H."/>
            <person name="Boomsma J."/>
            <person name="Zhang G."/>
        </authorList>
    </citation>
    <scope>NUCLEOTIDE SEQUENCE [LARGE SCALE GENOMIC DNA]</scope>
    <source>
        <strain evidence="3">Tzet28-1</strain>
        <tissue evidence="3">Whole body</tissue>
    </source>
</reference>